<evidence type="ECO:0000313" key="3">
    <source>
        <dbReference type="Proteomes" id="UP000272474"/>
    </source>
</evidence>
<sequence length="276" mass="30997">MRLLRGQRTGRTLPPLDPGPDRREVRLGELREEFYRLAGEPRPRPRDDDTVRVTVDDFEWPDGDEEGDDRAATVSLIVTGPVRAQDGITRVQGAAERGRLDAPAVLAELDAVMRDAGATAAAAADREAQRGGRDLIASYAAADRAVVGWARVTDGDPCWFCAMLASRGAVYRSQWRARYTGQTRRGAQRPDRMPDGWQDWAPERLADWEAEQGLNRFHDNCHCTLVPVYSRDGWVPETSAEWRRLYTDSTRGLAGPDARAAFRRAIEERRRQQRAA</sequence>
<evidence type="ECO:0000256" key="1">
    <source>
        <dbReference type="SAM" id="MobiDB-lite"/>
    </source>
</evidence>
<dbReference type="Proteomes" id="UP000272474">
    <property type="component" value="Unassembled WGS sequence"/>
</dbReference>
<dbReference type="InterPro" id="IPR057369">
    <property type="entry name" value="VG15"/>
</dbReference>
<protein>
    <submittedName>
        <fullName evidence="2">Uncharacterized protein</fullName>
    </submittedName>
</protein>
<accession>A0A3A9YY41</accession>
<name>A0A3A9YY41_9ACTN</name>
<comment type="caution">
    <text evidence="2">The sequence shown here is derived from an EMBL/GenBank/DDBJ whole genome shotgun (WGS) entry which is preliminary data.</text>
</comment>
<dbReference type="AlphaFoldDB" id="A0A3A9YY41"/>
<feature type="region of interest" description="Disordered" evidence="1">
    <location>
        <begin position="1"/>
        <end position="24"/>
    </location>
</feature>
<organism evidence="2 3">
    <name type="scientific">Streptomyces hoynatensis</name>
    <dbReference type="NCBI Taxonomy" id="1141874"/>
    <lineage>
        <taxon>Bacteria</taxon>
        <taxon>Bacillati</taxon>
        <taxon>Actinomycetota</taxon>
        <taxon>Actinomycetes</taxon>
        <taxon>Kitasatosporales</taxon>
        <taxon>Streptomycetaceae</taxon>
        <taxon>Streptomyces</taxon>
    </lineage>
</organism>
<evidence type="ECO:0000313" key="2">
    <source>
        <dbReference type="EMBL" id="RKN40800.1"/>
    </source>
</evidence>
<dbReference type="EMBL" id="RBAL01000009">
    <property type="protein sequence ID" value="RKN40800.1"/>
    <property type="molecule type" value="Genomic_DNA"/>
</dbReference>
<reference evidence="2 3" key="1">
    <citation type="journal article" date="2014" name="Int. J. Syst. Evol. Microbiol.">
        <title>Streptomyces hoynatensis sp. nov., isolated from deep marine sediment.</title>
        <authorList>
            <person name="Veyisoglu A."/>
            <person name="Sahin N."/>
        </authorList>
    </citation>
    <scope>NUCLEOTIDE SEQUENCE [LARGE SCALE GENOMIC DNA]</scope>
    <source>
        <strain evidence="2 3">KCTC 29097</strain>
    </source>
</reference>
<dbReference type="Pfam" id="PF25310">
    <property type="entry name" value="VG15"/>
    <property type="match status" value="1"/>
</dbReference>
<proteinExistence type="predicted"/>
<gene>
    <name evidence="2" type="ORF">D7294_17080</name>
</gene>
<keyword evidence="3" id="KW-1185">Reference proteome</keyword>
<feature type="compositionally biased region" description="Low complexity" evidence="1">
    <location>
        <begin position="1"/>
        <end position="13"/>
    </location>
</feature>